<dbReference type="PANTHER" id="PTHR42949">
    <property type="entry name" value="ANAEROBIC GLYCEROL-3-PHOSPHATE DEHYDROGENASE SUBUNIT B"/>
    <property type="match status" value="1"/>
</dbReference>
<feature type="region of interest" description="Disordered" evidence="2">
    <location>
        <begin position="346"/>
        <end position="378"/>
    </location>
</feature>
<dbReference type="Pfam" id="PF07992">
    <property type="entry name" value="Pyr_redox_2"/>
    <property type="match status" value="1"/>
</dbReference>
<dbReference type="Gene3D" id="3.50.50.60">
    <property type="entry name" value="FAD/NAD(P)-binding domain"/>
    <property type="match status" value="2"/>
</dbReference>
<keyword evidence="1" id="KW-0560">Oxidoreductase</keyword>
<dbReference type="PRINTS" id="PR00469">
    <property type="entry name" value="PNDRDTASEII"/>
</dbReference>
<proteinExistence type="predicted"/>
<reference evidence="4" key="1">
    <citation type="submission" date="2020-10" db="EMBL/GenBank/DDBJ databases">
        <authorList>
            <person name="Gilroy R."/>
        </authorList>
    </citation>
    <scope>NUCLEOTIDE SEQUENCE</scope>
    <source>
        <strain evidence="4">ChiBcec2-4451</strain>
    </source>
</reference>
<dbReference type="InterPro" id="IPR036188">
    <property type="entry name" value="FAD/NAD-bd_sf"/>
</dbReference>
<sequence length="378" mass="40039">MEILTADVAVIGAGSAGLSAAYQAARAGADVLVIDENKRPGGQLFKQIHKFFGSREHHAGTRGYKIGEQLLGQVMESGARVMLDSLAYGLLPDKSLGVISQGKNYSVHARKIVIAAGAKENYMAFPGSTLPGVMGAGAAQTMVNINRVLPGKRILMVGSGNVGLIVSYQLIQAGAEVLGIVEGAPKIGGYGVHAGKIRRAGVPIYLSHTIKRVFGKDEVEGVEIAALDDSWNMIPGTEQTFDADTVCLAVGLNPMTELAWMAGCKFDYIPQFGGHVPLHDGNMETTVEGIYVAGDITGVEEASTAMEEGNLAGVAAAEALGYLDGPCAAGKKQEIRRRMDMLRSGAFGEGRRRNKEKQLADMEAYRKNQEKEAGEDGE</sequence>
<evidence type="ECO:0000256" key="2">
    <source>
        <dbReference type="SAM" id="MobiDB-lite"/>
    </source>
</evidence>
<dbReference type="AlphaFoldDB" id="A0A9D1NXW2"/>
<evidence type="ECO:0000259" key="3">
    <source>
        <dbReference type="Pfam" id="PF07992"/>
    </source>
</evidence>
<gene>
    <name evidence="4" type="ORF">IAA63_13350</name>
</gene>
<dbReference type="EMBL" id="DVON01000282">
    <property type="protein sequence ID" value="HIV14105.1"/>
    <property type="molecule type" value="Genomic_DNA"/>
</dbReference>
<dbReference type="PRINTS" id="PR00368">
    <property type="entry name" value="FADPNR"/>
</dbReference>
<evidence type="ECO:0000313" key="4">
    <source>
        <dbReference type="EMBL" id="HIV14105.1"/>
    </source>
</evidence>
<dbReference type="Proteomes" id="UP000886723">
    <property type="component" value="Unassembled WGS sequence"/>
</dbReference>
<dbReference type="GO" id="GO:0016491">
    <property type="term" value="F:oxidoreductase activity"/>
    <property type="evidence" value="ECO:0007669"/>
    <property type="project" value="UniProtKB-KW"/>
</dbReference>
<protein>
    <submittedName>
        <fullName evidence="4">FAD-dependent oxidoreductase</fullName>
    </submittedName>
</protein>
<feature type="compositionally biased region" description="Basic and acidic residues" evidence="2">
    <location>
        <begin position="356"/>
        <end position="378"/>
    </location>
</feature>
<evidence type="ECO:0000256" key="1">
    <source>
        <dbReference type="ARBA" id="ARBA00023002"/>
    </source>
</evidence>
<dbReference type="PANTHER" id="PTHR42949:SF3">
    <property type="entry name" value="ANAEROBIC GLYCEROL-3-PHOSPHATE DEHYDROGENASE SUBUNIT B"/>
    <property type="match status" value="1"/>
</dbReference>
<reference evidence="4" key="2">
    <citation type="journal article" date="2021" name="PeerJ">
        <title>Extensive microbial diversity within the chicken gut microbiome revealed by metagenomics and culture.</title>
        <authorList>
            <person name="Gilroy R."/>
            <person name="Ravi A."/>
            <person name="Getino M."/>
            <person name="Pursley I."/>
            <person name="Horton D.L."/>
            <person name="Alikhan N.F."/>
            <person name="Baker D."/>
            <person name="Gharbi K."/>
            <person name="Hall N."/>
            <person name="Watson M."/>
            <person name="Adriaenssens E.M."/>
            <person name="Foster-Nyarko E."/>
            <person name="Jarju S."/>
            <person name="Secka A."/>
            <person name="Antonio M."/>
            <person name="Oren A."/>
            <person name="Chaudhuri R.R."/>
            <person name="La Ragione R."/>
            <person name="Hildebrand F."/>
            <person name="Pallen M.J."/>
        </authorList>
    </citation>
    <scope>NUCLEOTIDE SEQUENCE</scope>
    <source>
        <strain evidence="4">ChiBcec2-4451</strain>
    </source>
</reference>
<feature type="domain" description="FAD/NAD(P)-binding" evidence="3">
    <location>
        <begin position="7"/>
        <end position="309"/>
    </location>
</feature>
<name>A0A9D1NXW2_9FIRM</name>
<dbReference type="SUPFAM" id="SSF51905">
    <property type="entry name" value="FAD/NAD(P)-binding domain"/>
    <property type="match status" value="1"/>
</dbReference>
<dbReference type="InterPro" id="IPR051691">
    <property type="entry name" value="Metab_Enz_Cyan_OpOx_G3PDH"/>
</dbReference>
<dbReference type="InterPro" id="IPR023753">
    <property type="entry name" value="FAD/NAD-binding_dom"/>
</dbReference>
<evidence type="ECO:0000313" key="5">
    <source>
        <dbReference type="Proteomes" id="UP000886723"/>
    </source>
</evidence>
<comment type="caution">
    <text evidence="4">The sequence shown here is derived from an EMBL/GenBank/DDBJ whole genome shotgun (WGS) entry which is preliminary data.</text>
</comment>
<accession>A0A9D1NXW2</accession>
<organism evidence="4 5">
    <name type="scientific">Candidatus Pullilachnospira stercoravium</name>
    <dbReference type="NCBI Taxonomy" id="2840913"/>
    <lineage>
        <taxon>Bacteria</taxon>
        <taxon>Bacillati</taxon>
        <taxon>Bacillota</taxon>
        <taxon>Clostridia</taxon>
        <taxon>Lachnospirales</taxon>
        <taxon>Lachnospiraceae</taxon>
        <taxon>Lachnospiraceae incertae sedis</taxon>
        <taxon>Candidatus Pullilachnospira</taxon>
    </lineage>
</organism>